<gene>
    <name evidence="2" type="ORF">A2431_02295</name>
</gene>
<name>A0A1G2V3J7_9BACT</name>
<evidence type="ECO:0000313" key="2">
    <source>
        <dbReference type="EMBL" id="OHB16217.1"/>
    </source>
</evidence>
<accession>A0A1G2V3J7</accession>
<organism evidence="2 3">
    <name type="scientific">Candidatus Zambryskibacteria bacterium RIFOXYC1_FULL_39_10</name>
    <dbReference type="NCBI Taxonomy" id="1802779"/>
    <lineage>
        <taxon>Bacteria</taxon>
        <taxon>Candidatus Zambryskiibacteriota</taxon>
    </lineage>
</organism>
<keyword evidence="1" id="KW-0175">Coiled coil</keyword>
<proteinExistence type="predicted"/>
<dbReference type="Pfam" id="PF13578">
    <property type="entry name" value="Methyltransf_24"/>
    <property type="match status" value="1"/>
</dbReference>
<dbReference type="PANTHER" id="PTHR37909">
    <property type="entry name" value="S-ADENOSYL-L-METHIONINE-DEPENDENT METHYLTRANSFERASES SUPERFAMILY PROTEIN"/>
    <property type="match status" value="1"/>
</dbReference>
<dbReference type="Gene3D" id="3.40.50.150">
    <property type="entry name" value="Vaccinia Virus protein VP39"/>
    <property type="match status" value="1"/>
</dbReference>
<dbReference type="AlphaFoldDB" id="A0A1G2V3J7"/>
<feature type="coiled-coil region" evidence="1">
    <location>
        <begin position="53"/>
        <end position="80"/>
    </location>
</feature>
<dbReference type="EMBL" id="MHWW01000003">
    <property type="protein sequence ID" value="OHB16217.1"/>
    <property type="molecule type" value="Genomic_DNA"/>
</dbReference>
<dbReference type="SUPFAM" id="SSF53335">
    <property type="entry name" value="S-adenosyl-L-methionine-dependent methyltransferases"/>
    <property type="match status" value="1"/>
</dbReference>
<evidence type="ECO:0000256" key="1">
    <source>
        <dbReference type="SAM" id="Coils"/>
    </source>
</evidence>
<protein>
    <recommendedName>
        <fullName evidence="4">Class I SAM-dependent methyltransferase</fullName>
    </recommendedName>
</protein>
<dbReference type="PANTHER" id="PTHR37909:SF1">
    <property type="entry name" value="S-ADENOSYL-L-METHIONINE-DEPENDENT METHYLTRANSFERASES SUPERFAMILY PROTEIN"/>
    <property type="match status" value="1"/>
</dbReference>
<dbReference type="Proteomes" id="UP000177697">
    <property type="component" value="Unassembled WGS sequence"/>
</dbReference>
<evidence type="ECO:0008006" key="4">
    <source>
        <dbReference type="Google" id="ProtNLM"/>
    </source>
</evidence>
<comment type="caution">
    <text evidence="2">The sequence shown here is derived from an EMBL/GenBank/DDBJ whole genome shotgun (WGS) entry which is preliminary data.</text>
</comment>
<sequence>MKNIIKKIKPLYFILNKIRHFKIEIIFTNIHYFICLVLKKPYFGKKYGANIQSKKEREILRRLVKQVQNLKENIKCLEIGSWAGCSAVTIAETIKKSGKGGMLYCIDVWRGTDENIKITKGKVSASAIFNLFKHNVKYSGVENYIIPIQMTSDEFAEKEKDTQFDFIYIDGDHKYTQAKKDFINYFNILEIGGIMCGDDLDYFSDQIDENLAKENREKDFVTDKEGRTYHAGVTLAVKDVWNNKVGMRHSIWSIQKTKDGWIPYNYSS</sequence>
<dbReference type="InterPro" id="IPR029063">
    <property type="entry name" value="SAM-dependent_MTases_sf"/>
</dbReference>
<evidence type="ECO:0000313" key="3">
    <source>
        <dbReference type="Proteomes" id="UP000177697"/>
    </source>
</evidence>
<reference evidence="2 3" key="1">
    <citation type="journal article" date="2016" name="Nat. Commun.">
        <title>Thousands of microbial genomes shed light on interconnected biogeochemical processes in an aquifer system.</title>
        <authorList>
            <person name="Anantharaman K."/>
            <person name="Brown C.T."/>
            <person name="Hug L.A."/>
            <person name="Sharon I."/>
            <person name="Castelle C.J."/>
            <person name="Probst A.J."/>
            <person name="Thomas B.C."/>
            <person name="Singh A."/>
            <person name="Wilkins M.J."/>
            <person name="Karaoz U."/>
            <person name="Brodie E.L."/>
            <person name="Williams K.H."/>
            <person name="Hubbard S.S."/>
            <person name="Banfield J.F."/>
        </authorList>
    </citation>
    <scope>NUCLEOTIDE SEQUENCE [LARGE SCALE GENOMIC DNA]</scope>
</reference>